<gene>
    <name evidence="5" type="ORF">PLXY2_LOCUS5278</name>
</gene>
<dbReference type="PROSITE" id="PS50896">
    <property type="entry name" value="LISH"/>
    <property type="match status" value="1"/>
</dbReference>
<dbReference type="GO" id="GO:0043161">
    <property type="term" value="P:proteasome-mediated ubiquitin-dependent protein catabolic process"/>
    <property type="evidence" value="ECO:0007669"/>
    <property type="project" value="TreeGrafter"/>
</dbReference>
<evidence type="ECO:0000259" key="4">
    <source>
        <dbReference type="PROSITE" id="PS50897"/>
    </source>
</evidence>
<sequence length="462" mass="49991">MKRTRECKHPLACDASSTRAPLTRAPKTAPDASAASGEASEEASHERLFTLAPRPSPCRSPRHSDRKQSRPVSPPREKCLLVANKGSSSLSSCSGRVQAAVTSRGSERGADASVIPGAGRARARRRPRRAASAPSLASRGSGDEGAGDRPPRKRSRRLSPARRDPPAMQQPASNGAGHLNGDAAPANGDVSPGELSQTDQEIVRLIGQHLNSIGLERSAAFLMQESGLELEHSAACTFRQHVLAGDWGKADHDLRALQELLPPRAADTDTLREMKFIVLEQKYLEHLESGRALDALHVLRNELTPLQHDTARVHRLSALMMCAEPEELHARAAWPGAGPESRDAVLRRVQAVLPPSLMMAPARLRALLGQAAQAQAARCRYHLAARPASPPPIPFTLLLDHRCPANNFPIHPLQRHNSGIVIFHLAARPASPPPIPFTLLLNHRCPANNFPIHPLQVSCFLI</sequence>
<dbReference type="PANTHER" id="PTHR22838:SF0">
    <property type="entry name" value="WD REPEAT-CONTAINING PROTEIN 26"/>
    <property type="match status" value="1"/>
</dbReference>
<organism evidence="5 6">
    <name type="scientific">Plutella xylostella</name>
    <name type="common">Diamondback moth</name>
    <name type="synonym">Plutella maculipennis</name>
    <dbReference type="NCBI Taxonomy" id="51655"/>
    <lineage>
        <taxon>Eukaryota</taxon>
        <taxon>Metazoa</taxon>
        <taxon>Ecdysozoa</taxon>
        <taxon>Arthropoda</taxon>
        <taxon>Hexapoda</taxon>
        <taxon>Insecta</taxon>
        <taxon>Pterygota</taxon>
        <taxon>Neoptera</taxon>
        <taxon>Endopterygota</taxon>
        <taxon>Lepidoptera</taxon>
        <taxon>Glossata</taxon>
        <taxon>Ditrysia</taxon>
        <taxon>Yponomeutoidea</taxon>
        <taxon>Plutellidae</taxon>
        <taxon>Plutella</taxon>
    </lineage>
</organism>
<keyword evidence="2" id="KW-0677">Repeat</keyword>
<dbReference type="SMART" id="SM00667">
    <property type="entry name" value="LisH"/>
    <property type="match status" value="1"/>
</dbReference>
<proteinExistence type="predicted"/>
<dbReference type="EMBL" id="CAJHNJ030000015">
    <property type="protein sequence ID" value="CAG9113663.1"/>
    <property type="molecule type" value="Genomic_DNA"/>
</dbReference>
<protein>
    <submittedName>
        <fullName evidence="5">(diamondback moth) hypothetical protein</fullName>
    </submittedName>
</protein>
<name>A0A8S4EF23_PLUXY</name>
<accession>A0A8S4EF23</accession>
<evidence type="ECO:0000256" key="3">
    <source>
        <dbReference type="SAM" id="MobiDB-lite"/>
    </source>
</evidence>
<dbReference type="AlphaFoldDB" id="A0A8S4EF23"/>
<evidence type="ECO:0000256" key="2">
    <source>
        <dbReference type="ARBA" id="ARBA00022737"/>
    </source>
</evidence>
<dbReference type="InterPro" id="IPR006594">
    <property type="entry name" value="LisH"/>
</dbReference>
<evidence type="ECO:0000313" key="6">
    <source>
        <dbReference type="Proteomes" id="UP000653454"/>
    </source>
</evidence>
<feature type="compositionally biased region" description="Basic residues" evidence="3">
    <location>
        <begin position="151"/>
        <end position="160"/>
    </location>
</feature>
<feature type="region of interest" description="Disordered" evidence="3">
    <location>
        <begin position="1"/>
        <end position="196"/>
    </location>
</feature>
<evidence type="ECO:0000313" key="5">
    <source>
        <dbReference type="EMBL" id="CAG9113663.1"/>
    </source>
</evidence>
<dbReference type="InterPro" id="IPR051350">
    <property type="entry name" value="WD_repeat-ST_regulator"/>
</dbReference>
<evidence type="ECO:0000256" key="1">
    <source>
        <dbReference type="ARBA" id="ARBA00022574"/>
    </source>
</evidence>
<feature type="domain" description="CTLH" evidence="4">
    <location>
        <begin position="238"/>
        <end position="294"/>
    </location>
</feature>
<keyword evidence="6" id="KW-1185">Reference proteome</keyword>
<keyword evidence="1" id="KW-0853">WD repeat</keyword>
<dbReference type="GO" id="GO:0034657">
    <property type="term" value="C:GID complex"/>
    <property type="evidence" value="ECO:0007669"/>
    <property type="project" value="TreeGrafter"/>
</dbReference>
<reference evidence="5" key="1">
    <citation type="submission" date="2020-11" db="EMBL/GenBank/DDBJ databases">
        <authorList>
            <person name="Whiteford S."/>
        </authorList>
    </citation>
    <scope>NUCLEOTIDE SEQUENCE</scope>
</reference>
<dbReference type="Proteomes" id="UP000653454">
    <property type="component" value="Unassembled WGS sequence"/>
</dbReference>
<dbReference type="Pfam" id="PF23627">
    <property type="entry name" value="LisH_WDR26"/>
    <property type="match status" value="1"/>
</dbReference>
<dbReference type="PROSITE" id="PS50897">
    <property type="entry name" value="CTLH"/>
    <property type="match status" value="1"/>
</dbReference>
<dbReference type="PANTHER" id="PTHR22838">
    <property type="entry name" value="WD REPEAT PROTEIN 26-RELATED"/>
    <property type="match status" value="1"/>
</dbReference>
<comment type="caution">
    <text evidence="5">The sequence shown here is derived from an EMBL/GenBank/DDBJ whole genome shotgun (WGS) entry which is preliminary data.</text>
</comment>
<feature type="compositionally biased region" description="Low complexity" evidence="3">
    <location>
        <begin position="130"/>
        <end position="140"/>
    </location>
</feature>
<dbReference type="InterPro" id="IPR006595">
    <property type="entry name" value="CTLH_C"/>
</dbReference>